<feature type="binding site" evidence="10">
    <location>
        <begin position="199"/>
        <end position="200"/>
    </location>
    <ligand>
        <name>NADP(+)</name>
        <dbReference type="ChEBI" id="CHEBI:58349"/>
    </ligand>
</feature>
<feature type="region of interest" description="Disordered" evidence="11">
    <location>
        <begin position="267"/>
        <end position="293"/>
    </location>
</feature>
<keyword evidence="6 10" id="KW-0521">NADP</keyword>
<evidence type="ECO:0000259" key="12">
    <source>
        <dbReference type="Pfam" id="PF07992"/>
    </source>
</evidence>
<dbReference type="Gene3D" id="3.50.50.60">
    <property type="entry name" value="FAD/NAD(P)-binding domain"/>
    <property type="match status" value="1"/>
</dbReference>
<feature type="binding site" evidence="9">
    <location>
        <position position="393"/>
    </location>
    <ligand>
        <name>FAD</name>
        <dbReference type="ChEBI" id="CHEBI:57692"/>
    </ligand>
</feature>
<dbReference type="AlphaFoldDB" id="A0A1V0U584"/>
<feature type="binding site" evidence="9">
    <location>
        <position position="79"/>
    </location>
    <ligand>
        <name>FAD</name>
        <dbReference type="ChEBI" id="CHEBI:57692"/>
    </ligand>
</feature>
<evidence type="ECO:0000256" key="2">
    <source>
        <dbReference type="ARBA" id="ARBA00008312"/>
    </source>
</evidence>
<dbReference type="STRING" id="1935.B1H20_02080"/>
<dbReference type="KEGG" id="svu:B1H20_02080"/>
<dbReference type="EC" id="1.18.1.2" evidence="3"/>
<feature type="compositionally biased region" description="Basic and acidic residues" evidence="11">
    <location>
        <begin position="284"/>
        <end position="293"/>
    </location>
</feature>
<dbReference type="InterPro" id="IPR055275">
    <property type="entry name" value="Ferredox_Rdtase"/>
</dbReference>
<dbReference type="Proteomes" id="UP000192445">
    <property type="component" value="Chromosome"/>
</dbReference>
<feature type="binding site" evidence="10">
    <location>
        <position position="400"/>
    </location>
    <ligand>
        <name>NADP(+)</name>
        <dbReference type="ChEBI" id="CHEBI:58349"/>
    </ligand>
</feature>
<evidence type="ECO:0000256" key="5">
    <source>
        <dbReference type="ARBA" id="ARBA00022827"/>
    </source>
</evidence>
<dbReference type="Pfam" id="PF07992">
    <property type="entry name" value="Pyr_redox_2"/>
    <property type="match status" value="1"/>
</dbReference>
<reference evidence="13 14" key="1">
    <citation type="submission" date="2017-03" db="EMBL/GenBank/DDBJ databases">
        <title>Complete Genome Sequence of a natural compounds producer, Streptomyces violaceus S21.</title>
        <authorList>
            <person name="Zhong C."/>
            <person name="Zhao Z."/>
            <person name="Fu J."/>
            <person name="Zong G."/>
            <person name="Qin R."/>
            <person name="Cao G."/>
        </authorList>
    </citation>
    <scope>NUCLEOTIDE SEQUENCE [LARGE SCALE GENOMIC DNA]</scope>
    <source>
        <strain evidence="13 14">S21</strain>
    </source>
</reference>
<dbReference type="RefSeq" id="WP_083192015.1">
    <property type="nucleotide sequence ID" value="NZ_CP020570.1"/>
</dbReference>
<dbReference type="GO" id="GO:0004324">
    <property type="term" value="F:ferredoxin-NADP+ reductase activity"/>
    <property type="evidence" value="ECO:0007669"/>
    <property type="project" value="UniProtKB-EC"/>
</dbReference>
<comment type="catalytic activity">
    <reaction evidence="8">
        <text>2 reduced [2Fe-2S]-[ferredoxin] + NADP(+) + H(+) = 2 oxidized [2Fe-2S]-[ferredoxin] + NADPH</text>
        <dbReference type="Rhea" id="RHEA:20125"/>
        <dbReference type="Rhea" id="RHEA-COMP:10000"/>
        <dbReference type="Rhea" id="RHEA-COMP:10001"/>
        <dbReference type="ChEBI" id="CHEBI:15378"/>
        <dbReference type="ChEBI" id="CHEBI:33737"/>
        <dbReference type="ChEBI" id="CHEBI:33738"/>
        <dbReference type="ChEBI" id="CHEBI:57783"/>
        <dbReference type="ChEBI" id="CHEBI:58349"/>
        <dbReference type="EC" id="1.18.1.2"/>
    </reaction>
</comment>
<feature type="binding site" evidence="9">
    <location>
        <begin position="400"/>
        <end position="402"/>
    </location>
    <ligand>
        <name>FAD</name>
        <dbReference type="ChEBI" id="CHEBI:57692"/>
    </ligand>
</feature>
<evidence type="ECO:0000256" key="7">
    <source>
        <dbReference type="ARBA" id="ARBA00023002"/>
    </source>
</evidence>
<evidence type="ECO:0000256" key="11">
    <source>
        <dbReference type="SAM" id="MobiDB-lite"/>
    </source>
</evidence>
<feature type="binding site" evidence="9">
    <location>
        <position position="12"/>
    </location>
    <ligand>
        <name>FAD</name>
        <dbReference type="ChEBI" id="CHEBI:57692"/>
    </ligand>
</feature>
<protein>
    <recommendedName>
        <fullName evidence="3">ferredoxin--NADP(+) reductase</fullName>
        <ecNumber evidence="3">1.18.1.2</ecNumber>
    </recommendedName>
</protein>
<evidence type="ECO:0000313" key="13">
    <source>
        <dbReference type="EMBL" id="ARF60307.1"/>
    </source>
</evidence>
<dbReference type="EMBL" id="CP020570">
    <property type="protein sequence ID" value="ARF60307.1"/>
    <property type="molecule type" value="Genomic_DNA"/>
</dbReference>
<dbReference type="InterPro" id="IPR023753">
    <property type="entry name" value="FAD/NAD-binding_dom"/>
</dbReference>
<feature type="binding site" evidence="10">
    <location>
        <position position="211"/>
    </location>
    <ligand>
        <name>NADP(+)</name>
        <dbReference type="ChEBI" id="CHEBI:58349"/>
    </ligand>
</feature>
<dbReference type="InterPro" id="IPR036188">
    <property type="entry name" value="FAD/NAD-bd_sf"/>
</dbReference>
<gene>
    <name evidence="13" type="ORF">B1H20_02080</name>
</gene>
<evidence type="ECO:0000256" key="4">
    <source>
        <dbReference type="ARBA" id="ARBA00022630"/>
    </source>
</evidence>
<name>A0A1V0U584_STRVN</name>
<keyword evidence="4" id="KW-0285">Flavoprotein</keyword>
<dbReference type="OrthoDB" id="289202at2"/>
<keyword evidence="7" id="KW-0560">Oxidoreductase</keyword>
<dbReference type="PANTHER" id="PTHR48467:SF1">
    <property type="entry name" value="GLUTAMATE SYNTHASE 1 [NADH], CHLOROPLASTIC-LIKE"/>
    <property type="match status" value="1"/>
</dbReference>
<comment type="similarity">
    <text evidence="2">Belongs to the ferredoxin--NADP reductase type 1 family.</text>
</comment>
<evidence type="ECO:0000256" key="8">
    <source>
        <dbReference type="ARBA" id="ARBA00047776"/>
    </source>
</evidence>
<evidence type="ECO:0000256" key="10">
    <source>
        <dbReference type="PIRSR" id="PIRSR000362-2"/>
    </source>
</evidence>
<feature type="binding site" evidence="9">
    <location>
        <position position="43"/>
    </location>
    <ligand>
        <name>FAD</name>
        <dbReference type="ChEBI" id="CHEBI:57692"/>
    </ligand>
</feature>
<evidence type="ECO:0000256" key="9">
    <source>
        <dbReference type="PIRSR" id="PIRSR000362-1"/>
    </source>
</evidence>
<dbReference type="SUPFAM" id="SSF51971">
    <property type="entry name" value="Nucleotide-binding domain"/>
    <property type="match status" value="1"/>
</dbReference>
<evidence type="ECO:0000256" key="1">
    <source>
        <dbReference type="ARBA" id="ARBA00001974"/>
    </source>
</evidence>
<dbReference type="InterPro" id="IPR021163">
    <property type="entry name" value="Ferredox_Rdtase_adrenod"/>
</dbReference>
<organism evidence="13 14">
    <name type="scientific">Streptomyces violaceoruber</name>
    <dbReference type="NCBI Taxonomy" id="1935"/>
    <lineage>
        <taxon>Bacteria</taxon>
        <taxon>Bacillati</taxon>
        <taxon>Actinomycetota</taxon>
        <taxon>Actinomycetes</taxon>
        <taxon>Kitasatosporales</taxon>
        <taxon>Streptomycetaceae</taxon>
        <taxon>Streptomyces</taxon>
        <taxon>Streptomyces violaceoruber group</taxon>
    </lineage>
</organism>
<dbReference type="PRINTS" id="PR00419">
    <property type="entry name" value="ADXRDTASE"/>
</dbReference>
<sequence length="485" mass="50889">MLSVAVVGSGPSGVYTAQALLRQSSVPDVRVHVLDRLPAPYGLVRYGVAPDHEKIKSLQNSLRAVLEDERVTFVGNVGVGGPDGLSPARLAELYHAVVYCVGASGDRSLEVPGEGLPGSYSATRFVSWYSAHPDVGADSFARDALEARSAVVIGVGNVAVDVARILARGADELRRTDVPRAALGALERSRVREVHIVGRRGPSGARFTTKELRELGALPGARVSVDPAELALDPAYSGAAGPAGAPAPPAVVRRNLEVLRGWAAGGGAVDDASHRTPGDTPGRAPRDASDRASDGAVRRVRLRFFLRPAELLERDERVAGVRFARTAPDGTGGIRDTGAYEDIPAGLVLRAVGYRGVELPGLPFDPVRGTVPHTAGRVLRNGVPSPGEYVAGWIKRGPTGVIGSNLSCAKETVASLLADAPALALRPAADDPLAVLRSWGLRPVEWGGWLAIERAEAELGRSLGRGPVKIPDWPGLLAAARDENR</sequence>
<dbReference type="PIRSF" id="PIRSF000362">
    <property type="entry name" value="FNR"/>
    <property type="match status" value="1"/>
</dbReference>
<accession>A0A1V0U584</accession>
<evidence type="ECO:0000256" key="3">
    <source>
        <dbReference type="ARBA" id="ARBA00013223"/>
    </source>
</evidence>
<evidence type="ECO:0000313" key="14">
    <source>
        <dbReference type="Proteomes" id="UP000192445"/>
    </source>
</evidence>
<proteinExistence type="inferred from homology"/>
<dbReference type="Gene3D" id="3.40.50.720">
    <property type="entry name" value="NAD(P)-binding Rossmann-like Domain"/>
    <property type="match status" value="1"/>
</dbReference>
<evidence type="ECO:0000256" key="6">
    <source>
        <dbReference type="ARBA" id="ARBA00022857"/>
    </source>
</evidence>
<keyword evidence="5 9" id="KW-0274">FAD</keyword>
<comment type="cofactor">
    <cofactor evidence="1 9">
        <name>FAD</name>
        <dbReference type="ChEBI" id="CHEBI:57692"/>
    </cofactor>
</comment>
<feature type="domain" description="FAD/NAD(P)-binding" evidence="12">
    <location>
        <begin position="3"/>
        <end position="195"/>
    </location>
</feature>
<dbReference type="PANTHER" id="PTHR48467">
    <property type="entry name" value="GLUTAMATE SYNTHASE 1 [NADH], CHLOROPLASTIC-LIKE"/>
    <property type="match status" value="1"/>
</dbReference>